<dbReference type="InterPro" id="IPR002656">
    <property type="entry name" value="Acyl_transf_3_dom"/>
</dbReference>
<name>A0AAU2VEQ2_9ACTN</name>
<sequence length="392" mass="42068">MLSPTGSEKLPSLTGLRFLLAACVLMAHALSGSALFSERLQAVLSAAAVPLATSAVSGFFVLSGFVLAWSYRPGECAQAFWRRRFWRIYPTHALGWVLGAIFFVVATAPSPMAVGGSATVLGGTAELLLVKVWMPVPEAFNGFNDPSWSVCCEAFFYLLFPVLIPAVRRLTRTGLHRAWLALACAILTFPALAMALGGRTLPGWPLGLNTLWFAYVFPPVRLTEFVLGIVTARLVQEGAWSQLNAPTRIGALATVLAATPFLPMTYCLGASYAVPFSLIIAGLTVRDIQGRSRLLARPAVVALGEASYALYIVHFPLFMSARQAVGVNHRFAALNGVLFAAGLMVAAQAVALLVHRRYERPIQARFARGTRAVPPAALTTGRLEYSTASVSD</sequence>
<feature type="transmembrane region" description="Helical" evidence="1">
    <location>
        <begin position="331"/>
        <end position="354"/>
    </location>
</feature>
<feature type="transmembrane region" description="Helical" evidence="1">
    <location>
        <begin position="272"/>
        <end position="288"/>
    </location>
</feature>
<dbReference type="PANTHER" id="PTHR23028">
    <property type="entry name" value="ACETYLTRANSFERASE"/>
    <property type="match status" value="1"/>
</dbReference>
<dbReference type="GO" id="GO:0000271">
    <property type="term" value="P:polysaccharide biosynthetic process"/>
    <property type="evidence" value="ECO:0007669"/>
    <property type="project" value="TreeGrafter"/>
</dbReference>
<evidence type="ECO:0000259" key="2">
    <source>
        <dbReference type="Pfam" id="PF01757"/>
    </source>
</evidence>
<reference evidence="3" key="1">
    <citation type="submission" date="2022-10" db="EMBL/GenBank/DDBJ databases">
        <title>The complete genomes of actinobacterial strains from the NBC collection.</title>
        <authorList>
            <person name="Joergensen T.S."/>
            <person name="Alvarez Arevalo M."/>
            <person name="Sterndorff E.B."/>
            <person name="Faurdal D."/>
            <person name="Vuksanovic O."/>
            <person name="Mourched A.-S."/>
            <person name="Charusanti P."/>
            <person name="Shaw S."/>
            <person name="Blin K."/>
            <person name="Weber T."/>
        </authorList>
    </citation>
    <scope>NUCLEOTIDE SEQUENCE</scope>
    <source>
        <strain evidence="3">NBC_00003</strain>
    </source>
</reference>
<protein>
    <submittedName>
        <fullName evidence="3">Acyltransferase</fullName>
    </submittedName>
</protein>
<keyword evidence="3" id="KW-0012">Acyltransferase</keyword>
<feature type="transmembrane region" description="Helical" evidence="1">
    <location>
        <begin position="88"/>
        <end position="106"/>
    </location>
</feature>
<keyword evidence="1" id="KW-0472">Membrane</keyword>
<dbReference type="InterPro" id="IPR050879">
    <property type="entry name" value="Acyltransferase_3"/>
</dbReference>
<dbReference type="PANTHER" id="PTHR23028:SF53">
    <property type="entry name" value="ACYL_TRANSF_3 DOMAIN-CONTAINING PROTEIN"/>
    <property type="match status" value="1"/>
</dbReference>
<gene>
    <name evidence="3" type="ORF">OG549_37960</name>
</gene>
<proteinExistence type="predicted"/>
<dbReference type="GO" id="GO:0016020">
    <property type="term" value="C:membrane"/>
    <property type="evidence" value="ECO:0007669"/>
    <property type="project" value="TreeGrafter"/>
</dbReference>
<feature type="transmembrane region" description="Helical" evidence="1">
    <location>
        <begin position="300"/>
        <end position="319"/>
    </location>
</feature>
<organism evidence="3">
    <name type="scientific">Streptomyces sp. NBC_00003</name>
    <dbReference type="NCBI Taxonomy" id="2903608"/>
    <lineage>
        <taxon>Bacteria</taxon>
        <taxon>Bacillati</taxon>
        <taxon>Actinomycetota</taxon>
        <taxon>Actinomycetes</taxon>
        <taxon>Kitasatosporales</taxon>
        <taxon>Streptomycetaceae</taxon>
        <taxon>Streptomyces</taxon>
    </lineage>
</organism>
<dbReference type="Pfam" id="PF01757">
    <property type="entry name" value="Acyl_transf_3"/>
    <property type="match status" value="1"/>
</dbReference>
<keyword evidence="1" id="KW-1133">Transmembrane helix</keyword>
<feature type="domain" description="Acyltransferase 3" evidence="2">
    <location>
        <begin position="12"/>
        <end position="355"/>
    </location>
</feature>
<feature type="transmembrane region" description="Helical" evidence="1">
    <location>
        <begin position="146"/>
        <end position="167"/>
    </location>
</feature>
<accession>A0AAU2VEQ2</accession>
<evidence type="ECO:0000256" key="1">
    <source>
        <dbReference type="SAM" id="Phobius"/>
    </source>
</evidence>
<keyword evidence="1" id="KW-0812">Transmembrane</keyword>
<dbReference type="AlphaFoldDB" id="A0AAU2VEQ2"/>
<dbReference type="EMBL" id="CP108318">
    <property type="protein sequence ID" value="WTW65962.1"/>
    <property type="molecule type" value="Genomic_DNA"/>
</dbReference>
<evidence type="ECO:0000313" key="3">
    <source>
        <dbReference type="EMBL" id="WTW65962.1"/>
    </source>
</evidence>
<feature type="transmembrane region" description="Helical" evidence="1">
    <location>
        <begin position="179"/>
        <end position="200"/>
    </location>
</feature>
<feature type="transmembrane region" description="Helical" evidence="1">
    <location>
        <begin position="15"/>
        <end position="36"/>
    </location>
</feature>
<keyword evidence="3" id="KW-0808">Transferase</keyword>
<dbReference type="GO" id="GO:0016747">
    <property type="term" value="F:acyltransferase activity, transferring groups other than amino-acyl groups"/>
    <property type="evidence" value="ECO:0007669"/>
    <property type="project" value="InterPro"/>
</dbReference>
<feature type="transmembrane region" description="Helical" evidence="1">
    <location>
        <begin position="43"/>
        <end position="68"/>
    </location>
</feature>